<dbReference type="EMBL" id="BART01025622">
    <property type="protein sequence ID" value="GAH03061.1"/>
    <property type="molecule type" value="Genomic_DNA"/>
</dbReference>
<evidence type="ECO:0000313" key="2">
    <source>
        <dbReference type="EMBL" id="GAH03061.1"/>
    </source>
</evidence>
<keyword evidence="1" id="KW-0812">Transmembrane</keyword>
<feature type="transmembrane region" description="Helical" evidence="1">
    <location>
        <begin position="6"/>
        <end position="28"/>
    </location>
</feature>
<sequence length="98" mass="10823">MANKSIIAIFVVILVSISLIIAIPVITLSSGFSNYGRIDELLTYEYAPDNSSPIEKFNLNVDMGNVEIKYVTTPVDYYVKIQVGIEMNGQLVAGKKYS</sequence>
<evidence type="ECO:0000256" key="1">
    <source>
        <dbReference type="SAM" id="Phobius"/>
    </source>
</evidence>
<comment type="caution">
    <text evidence="2">The sequence shown here is derived from an EMBL/GenBank/DDBJ whole genome shotgun (WGS) entry which is preliminary data.</text>
</comment>
<gene>
    <name evidence="2" type="ORF">S01H4_45948</name>
</gene>
<reference evidence="2" key="1">
    <citation type="journal article" date="2014" name="Front. Microbiol.">
        <title>High frequency of phylogenetically diverse reductive dehalogenase-homologous genes in deep subseafloor sedimentary metagenomes.</title>
        <authorList>
            <person name="Kawai M."/>
            <person name="Futagami T."/>
            <person name="Toyoda A."/>
            <person name="Takaki Y."/>
            <person name="Nishi S."/>
            <person name="Hori S."/>
            <person name="Arai W."/>
            <person name="Tsubouchi T."/>
            <person name="Morono Y."/>
            <person name="Uchiyama I."/>
            <person name="Ito T."/>
            <person name="Fujiyama A."/>
            <person name="Inagaki F."/>
            <person name="Takami H."/>
        </authorList>
    </citation>
    <scope>NUCLEOTIDE SEQUENCE</scope>
    <source>
        <strain evidence="2">Expedition CK06-06</strain>
    </source>
</reference>
<keyword evidence="1" id="KW-1133">Transmembrane helix</keyword>
<keyword evidence="1" id="KW-0472">Membrane</keyword>
<organism evidence="2">
    <name type="scientific">marine sediment metagenome</name>
    <dbReference type="NCBI Taxonomy" id="412755"/>
    <lineage>
        <taxon>unclassified sequences</taxon>
        <taxon>metagenomes</taxon>
        <taxon>ecological metagenomes</taxon>
    </lineage>
</organism>
<proteinExistence type="predicted"/>
<dbReference type="AlphaFoldDB" id="X1C4S7"/>
<protein>
    <submittedName>
        <fullName evidence="2">Uncharacterized protein</fullName>
    </submittedName>
</protein>
<feature type="non-terminal residue" evidence="2">
    <location>
        <position position="98"/>
    </location>
</feature>
<accession>X1C4S7</accession>
<name>X1C4S7_9ZZZZ</name>